<evidence type="ECO:0000256" key="10">
    <source>
        <dbReference type="ARBA" id="ARBA00023180"/>
    </source>
</evidence>
<reference evidence="13" key="1">
    <citation type="submission" date="2022-03" db="EMBL/GenBank/DDBJ databases">
        <authorList>
            <person name="Martin C."/>
        </authorList>
    </citation>
    <scope>NUCLEOTIDE SEQUENCE</scope>
</reference>
<name>A0A8J1T6T6_OWEFU</name>
<evidence type="ECO:0000256" key="6">
    <source>
        <dbReference type="ARBA" id="ARBA00022729"/>
    </source>
</evidence>
<comment type="similarity">
    <text evidence="2">Belongs to the EMC1 family.</text>
</comment>
<keyword evidence="10" id="KW-0325">Glycoprotein</keyword>
<dbReference type="InterPro" id="IPR011047">
    <property type="entry name" value="Quinoprotein_ADH-like_sf"/>
</dbReference>
<comment type="subunit">
    <text evidence="3">Component of the ER membrane protein complex (EMC).</text>
</comment>
<comment type="caution">
    <text evidence="13">The sequence shown here is derived from an EMBL/GenBank/DDBJ whole genome shotgun (WGS) entry which is preliminary data.</text>
</comment>
<keyword evidence="14" id="KW-1185">Reference proteome</keyword>
<proteinExistence type="inferred from homology"/>
<dbReference type="InterPro" id="IPR026895">
    <property type="entry name" value="EMC1"/>
</dbReference>
<dbReference type="SUPFAM" id="SSF50998">
    <property type="entry name" value="Quinoprotein alcohol dehydrogenase-like"/>
    <property type="match status" value="1"/>
</dbReference>
<accession>A0A8J1T6T6</accession>
<dbReference type="InterPro" id="IPR011678">
    <property type="entry name" value="EMC1_C"/>
</dbReference>
<evidence type="ECO:0000313" key="13">
    <source>
        <dbReference type="EMBL" id="CAH1784560.1"/>
    </source>
</evidence>
<comment type="subcellular location">
    <subcellularLocation>
        <location evidence="1">Endoplasmic reticulum membrane</location>
        <topology evidence="1">Single-pass type I membrane protein</topology>
    </subcellularLocation>
</comment>
<sequence>MSIVALLMLALTCLTGSNHALFQDQAGTYDWRQQYVGKVIHAMFDQSTVSGKRILVATQQNVVASLFSKNGKIAWRQIQEGNVQDSISSLLHSDNSLVSLSGHAFLRNWSPTSGYLQWEVPVNGSGKSSQAIFIEDTDEQIAVTSGNTLYVISAKTGSEKLKQSLPNSESTEYGLIYSKSDKIYLVGIAEDQHVSVVAYDSLGTIQYQNTLPAIWVKMNSQCEIFGDNLVCLDTISNTVYSTPLDGKAFKSVALSDFGFEPNQPKLVALTEDNSINSFGIIIDGENAAVLGIDAAGVKVVKDLPQATAMQVSKHPETQANVLVTVGRRSSDDIFLKLYDLATGSEIIDMSKTIHVASHHGKPQKIVVQLVKRKESLLNFRLLLVSDDHSMILLQTSGRSVWVREEALASVLSVEMVDLPVSEVQAKFDDEFGSSRDDIVAMFIKRFKTQFLQLQTFILQLIDNIQGHKHKAIFTEGHEEGDDEFELTRDNFNLNKIIVAATSVGKVFGLYSSTGKIVWRHMLHDVTPFSRYGSPMLALLVQRTTAHFPHQPQCVVIGKHKVTGNGVLSVFNPITGVPVKNTPSEGISLHFQIKQFTLLPMNDDHFIKPIAILDTNNRVYLYPENKKIMKEIDNTMYMFTASEDTNTMIGYQIKQMDDELKAQEVWAANLGQDNQVITSVTAKKVGEHVHSQGLILADRSVLYKYLNPNLVAVTTEGIDGQAKPFINMYLIDTVSGHIVFSCYHRRVHGPVKLVHSENWVIYSFYNEKNRRNEISVVEMFEGSKQSNSTDFSSLHPPSPPIVMRQAFIFPFPLSTMAATVTEKGITDKHIMIALKAGGIVEVQRQFLDARRPVIPKPEHREEGIIPYIPEIPLSFEQFINYNQSVFNIRGIHTSPSGLESTSLMIAYGLDIFFTRAMPSKMFDVLKEDFDYFFIGAVLSAMILASVITKKLAERKALYRGWK</sequence>
<keyword evidence="7" id="KW-0256">Endoplasmic reticulum</keyword>
<evidence type="ECO:0000256" key="7">
    <source>
        <dbReference type="ARBA" id="ARBA00022824"/>
    </source>
</evidence>
<evidence type="ECO:0000256" key="3">
    <source>
        <dbReference type="ARBA" id="ARBA00011276"/>
    </source>
</evidence>
<dbReference type="InterPro" id="IPR058545">
    <property type="entry name" value="Beta-prop_EMC1_1st"/>
</dbReference>
<gene>
    <name evidence="13" type="ORF">OFUS_LOCUS10733</name>
</gene>
<evidence type="ECO:0000256" key="1">
    <source>
        <dbReference type="ARBA" id="ARBA00004115"/>
    </source>
</evidence>
<evidence type="ECO:0000256" key="5">
    <source>
        <dbReference type="ARBA" id="ARBA00022692"/>
    </source>
</evidence>
<dbReference type="PANTHER" id="PTHR21573">
    <property type="entry name" value="ER MEMBRANE PROTEIN COMPLEX SUBUNIT 1"/>
    <property type="match status" value="1"/>
</dbReference>
<feature type="domain" description="ER membrane protein complex subunit 1 C-terminal" evidence="11">
    <location>
        <begin position="755"/>
        <end position="960"/>
    </location>
</feature>
<evidence type="ECO:0000256" key="8">
    <source>
        <dbReference type="ARBA" id="ARBA00022989"/>
    </source>
</evidence>
<dbReference type="Proteomes" id="UP000749559">
    <property type="component" value="Unassembled WGS sequence"/>
</dbReference>
<evidence type="ECO:0000256" key="4">
    <source>
        <dbReference type="ARBA" id="ARBA00020824"/>
    </source>
</evidence>
<dbReference type="AlphaFoldDB" id="A0A8J1T6T6"/>
<protein>
    <recommendedName>
        <fullName evidence="4">ER membrane protein complex subunit 1</fullName>
    </recommendedName>
</protein>
<dbReference type="PANTHER" id="PTHR21573:SF0">
    <property type="entry name" value="ER MEMBRANE PROTEIN COMPLEX SUBUNIT 1"/>
    <property type="match status" value="1"/>
</dbReference>
<keyword evidence="9" id="KW-0472">Membrane</keyword>
<evidence type="ECO:0000256" key="9">
    <source>
        <dbReference type="ARBA" id="ARBA00023136"/>
    </source>
</evidence>
<dbReference type="OrthoDB" id="28092at2759"/>
<dbReference type="Gene3D" id="2.130.10.10">
    <property type="entry name" value="YVTN repeat-like/Quinoprotein amine dehydrogenase"/>
    <property type="match status" value="1"/>
</dbReference>
<dbReference type="EMBL" id="CAIIXF020000005">
    <property type="protein sequence ID" value="CAH1784560.1"/>
    <property type="molecule type" value="Genomic_DNA"/>
</dbReference>
<dbReference type="GO" id="GO:0072546">
    <property type="term" value="C:EMC complex"/>
    <property type="evidence" value="ECO:0007669"/>
    <property type="project" value="InterPro"/>
</dbReference>
<evidence type="ECO:0000256" key="2">
    <source>
        <dbReference type="ARBA" id="ARBA00007904"/>
    </source>
</evidence>
<feature type="domain" description="EMC1 first beta-propeller" evidence="12">
    <location>
        <begin position="20"/>
        <end position="405"/>
    </location>
</feature>
<evidence type="ECO:0000313" key="14">
    <source>
        <dbReference type="Proteomes" id="UP000749559"/>
    </source>
</evidence>
<evidence type="ECO:0000259" key="11">
    <source>
        <dbReference type="Pfam" id="PF07774"/>
    </source>
</evidence>
<dbReference type="Pfam" id="PF07774">
    <property type="entry name" value="EMC1_C"/>
    <property type="match status" value="1"/>
</dbReference>
<dbReference type="InterPro" id="IPR015943">
    <property type="entry name" value="WD40/YVTN_repeat-like_dom_sf"/>
</dbReference>
<dbReference type="GO" id="GO:0034975">
    <property type="term" value="P:protein folding in endoplasmic reticulum"/>
    <property type="evidence" value="ECO:0007669"/>
    <property type="project" value="TreeGrafter"/>
</dbReference>
<keyword evidence="5" id="KW-0812">Transmembrane</keyword>
<evidence type="ECO:0000259" key="12">
    <source>
        <dbReference type="Pfam" id="PF25293"/>
    </source>
</evidence>
<dbReference type="Pfam" id="PF25293">
    <property type="entry name" value="Beta-prop_EMC1_N"/>
    <property type="match status" value="1"/>
</dbReference>
<keyword evidence="8" id="KW-1133">Transmembrane helix</keyword>
<organism evidence="13 14">
    <name type="scientific">Owenia fusiformis</name>
    <name type="common">Polychaete worm</name>
    <dbReference type="NCBI Taxonomy" id="6347"/>
    <lineage>
        <taxon>Eukaryota</taxon>
        <taxon>Metazoa</taxon>
        <taxon>Spiralia</taxon>
        <taxon>Lophotrochozoa</taxon>
        <taxon>Annelida</taxon>
        <taxon>Polychaeta</taxon>
        <taxon>Sedentaria</taxon>
        <taxon>Canalipalpata</taxon>
        <taxon>Sabellida</taxon>
        <taxon>Oweniida</taxon>
        <taxon>Oweniidae</taxon>
        <taxon>Owenia</taxon>
    </lineage>
</organism>
<keyword evidence="6" id="KW-0732">Signal</keyword>